<dbReference type="Proteomes" id="UP000519115">
    <property type="component" value="Unassembled WGS sequence"/>
</dbReference>
<evidence type="ECO:0000313" key="7">
    <source>
        <dbReference type="EMBL" id="NXJ58828.1"/>
    </source>
</evidence>
<accession>A0A7L0CHY4</accession>
<reference evidence="7 8" key="1">
    <citation type="submission" date="2019-09" db="EMBL/GenBank/DDBJ databases">
        <title>Bird 10,000 Genomes (B10K) Project - Family phase.</title>
        <authorList>
            <person name="Zhang G."/>
        </authorList>
    </citation>
    <scope>NUCLEOTIDE SEQUENCE [LARGE SCALE GENOMIC DNA]</scope>
    <source>
        <strain evidence="7">B10K-DU-007-42</strain>
        <tissue evidence="7">Muscle</tissue>
    </source>
</reference>
<dbReference type="PROSITE" id="PS51805">
    <property type="entry name" value="EPHD"/>
    <property type="match status" value="1"/>
</dbReference>
<dbReference type="Pfam" id="PF13771">
    <property type="entry name" value="zf-HC5HC2H"/>
    <property type="match status" value="1"/>
</dbReference>
<evidence type="ECO:0000256" key="1">
    <source>
        <dbReference type="ARBA" id="ARBA00022723"/>
    </source>
</evidence>
<evidence type="ECO:0000256" key="2">
    <source>
        <dbReference type="ARBA" id="ARBA00022771"/>
    </source>
</evidence>
<dbReference type="InterPro" id="IPR001841">
    <property type="entry name" value="Znf_RING"/>
</dbReference>
<dbReference type="InterPro" id="IPR034732">
    <property type="entry name" value="EPHD"/>
</dbReference>
<feature type="domain" description="PHD-type" evidence="6">
    <location>
        <begin position="1"/>
        <end position="50"/>
    </location>
</feature>
<dbReference type="AlphaFoldDB" id="A0A7L0CHY4"/>
<evidence type="ECO:0000256" key="4">
    <source>
        <dbReference type="PROSITE-ProRule" id="PRU00175"/>
    </source>
</evidence>
<sequence>QRCCICRLRGASVTCQRRRCPRSFHFPCGSERGCVSQFFGEFKSFCWKHRPVQRVRAVQQEQTACLVCREVVARRPRYDTLVCPTCASAWFHRCCIQGQALRSALHHFRCPLCQDVDAFQEEMFRLGIRIPDR</sequence>
<evidence type="ECO:0000313" key="8">
    <source>
        <dbReference type="Proteomes" id="UP000519115"/>
    </source>
</evidence>
<evidence type="ECO:0000256" key="3">
    <source>
        <dbReference type="ARBA" id="ARBA00022833"/>
    </source>
</evidence>
<dbReference type="PANTHER" id="PTHR12420:SF47">
    <property type="entry name" value="PHD FINGER PROTEIN 7"/>
    <property type="match status" value="1"/>
</dbReference>
<keyword evidence="2 4" id="KW-0863">Zinc-finger</keyword>
<dbReference type="InterPro" id="IPR013083">
    <property type="entry name" value="Znf_RING/FYVE/PHD"/>
</dbReference>
<evidence type="ECO:0000259" key="5">
    <source>
        <dbReference type="PROSITE" id="PS50089"/>
    </source>
</evidence>
<dbReference type="PROSITE" id="PS01359">
    <property type="entry name" value="ZF_PHD_1"/>
    <property type="match status" value="1"/>
</dbReference>
<keyword evidence="1" id="KW-0479">Metal-binding</keyword>
<dbReference type="InterPro" id="IPR011011">
    <property type="entry name" value="Znf_FYVE_PHD"/>
</dbReference>
<name>A0A7L0CHY4_9AVES</name>
<dbReference type="GO" id="GO:0016874">
    <property type="term" value="F:ligase activity"/>
    <property type="evidence" value="ECO:0007669"/>
    <property type="project" value="UniProtKB-KW"/>
</dbReference>
<dbReference type="GO" id="GO:0008270">
    <property type="term" value="F:zinc ion binding"/>
    <property type="evidence" value="ECO:0007669"/>
    <property type="project" value="UniProtKB-KW"/>
</dbReference>
<feature type="domain" description="RING-type" evidence="5">
    <location>
        <begin position="65"/>
        <end position="114"/>
    </location>
</feature>
<dbReference type="PROSITE" id="PS50089">
    <property type="entry name" value="ZF_RING_2"/>
    <property type="match status" value="1"/>
</dbReference>
<dbReference type="SUPFAM" id="SSF57903">
    <property type="entry name" value="FYVE/PHD zinc finger"/>
    <property type="match status" value="1"/>
</dbReference>
<protein>
    <submittedName>
        <fullName evidence="7">G2E3 ligase</fullName>
    </submittedName>
</protein>
<dbReference type="PANTHER" id="PTHR12420">
    <property type="entry name" value="PHD FINGER PROTEIN"/>
    <property type="match status" value="1"/>
</dbReference>
<keyword evidence="8" id="KW-1185">Reference proteome</keyword>
<comment type="caution">
    <text evidence="7">The sequence shown here is derived from an EMBL/GenBank/DDBJ whole genome shotgun (WGS) entry which is preliminary data.</text>
</comment>
<feature type="non-terminal residue" evidence="7">
    <location>
        <position position="1"/>
    </location>
</feature>
<keyword evidence="3" id="KW-0862">Zinc</keyword>
<feature type="non-terminal residue" evidence="7">
    <location>
        <position position="133"/>
    </location>
</feature>
<proteinExistence type="predicted"/>
<evidence type="ECO:0000259" key="6">
    <source>
        <dbReference type="PROSITE" id="PS51805"/>
    </source>
</evidence>
<keyword evidence="7" id="KW-0436">Ligase</keyword>
<dbReference type="InterPro" id="IPR051188">
    <property type="entry name" value="PHD-type_Zinc_Finger"/>
</dbReference>
<dbReference type="InterPro" id="IPR001965">
    <property type="entry name" value="Znf_PHD"/>
</dbReference>
<organism evidence="7 8">
    <name type="scientific">Spizaetus tyrannus</name>
    <name type="common">black hawk-eagle</name>
    <dbReference type="NCBI Taxonomy" id="252798"/>
    <lineage>
        <taxon>Eukaryota</taxon>
        <taxon>Metazoa</taxon>
        <taxon>Chordata</taxon>
        <taxon>Craniata</taxon>
        <taxon>Vertebrata</taxon>
        <taxon>Euteleostomi</taxon>
        <taxon>Archelosauria</taxon>
        <taxon>Archosauria</taxon>
        <taxon>Dinosauria</taxon>
        <taxon>Saurischia</taxon>
        <taxon>Theropoda</taxon>
        <taxon>Coelurosauria</taxon>
        <taxon>Aves</taxon>
        <taxon>Neognathae</taxon>
        <taxon>Neoaves</taxon>
        <taxon>Telluraves</taxon>
        <taxon>Accipitrimorphae</taxon>
        <taxon>Accipitriformes</taxon>
        <taxon>Accipitridae</taxon>
        <taxon>Accipitrinae</taxon>
        <taxon>Spizaetus</taxon>
    </lineage>
</organism>
<gene>
    <name evidence="7" type="primary">G2e3_1</name>
    <name evidence="7" type="ORF">SPITYR_R11821</name>
</gene>
<dbReference type="EMBL" id="VXAF01002246">
    <property type="protein sequence ID" value="NXJ58828.1"/>
    <property type="molecule type" value="Genomic_DNA"/>
</dbReference>
<dbReference type="Gene3D" id="3.30.40.10">
    <property type="entry name" value="Zinc/RING finger domain, C3HC4 (zinc finger)"/>
    <property type="match status" value="1"/>
</dbReference>
<dbReference type="GO" id="GO:0005634">
    <property type="term" value="C:nucleus"/>
    <property type="evidence" value="ECO:0007669"/>
    <property type="project" value="TreeGrafter"/>
</dbReference>
<dbReference type="SMART" id="SM00249">
    <property type="entry name" value="PHD"/>
    <property type="match status" value="2"/>
</dbReference>
<dbReference type="InterPro" id="IPR019786">
    <property type="entry name" value="Zinc_finger_PHD-type_CS"/>
</dbReference>